<dbReference type="Proteomes" id="UP001347796">
    <property type="component" value="Unassembled WGS sequence"/>
</dbReference>
<proteinExistence type="predicted"/>
<feature type="compositionally biased region" description="Basic and acidic residues" evidence="2">
    <location>
        <begin position="1"/>
        <end position="18"/>
    </location>
</feature>
<feature type="repeat" description="ANK" evidence="1">
    <location>
        <begin position="534"/>
        <end position="566"/>
    </location>
</feature>
<evidence type="ECO:0000313" key="4">
    <source>
        <dbReference type="Proteomes" id="UP001347796"/>
    </source>
</evidence>
<protein>
    <submittedName>
        <fullName evidence="3">Uncharacterized protein</fullName>
    </submittedName>
</protein>
<organism evidence="3 4">
    <name type="scientific">Patella caerulea</name>
    <name type="common">Rayed Mediterranean limpet</name>
    <dbReference type="NCBI Taxonomy" id="87958"/>
    <lineage>
        <taxon>Eukaryota</taxon>
        <taxon>Metazoa</taxon>
        <taxon>Spiralia</taxon>
        <taxon>Lophotrochozoa</taxon>
        <taxon>Mollusca</taxon>
        <taxon>Gastropoda</taxon>
        <taxon>Patellogastropoda</taxon>
        <taxon>Patelloidea</taxon>
        <taxon>Patellidae</taxon>
        <taxon>Patella</taxon>
    </lineage>
</organism>
<dbReference type="Gene3D" id="1.25.40.20">
    <property type="entry name" value="Ankyrin repeat-containing domain"/>
    <property type="match status" value="3"/>
</dbReference>
<feature type="repeat" description="ANK" evidence="1">
    <location>
        <begin position="262"/>
        <end position="294"/>
    </location>
</feature>
<dbReference type="SUPFAM" id="SSF48403">
    <property type="entry name" value="Ankyrin repeat"/>
    <property type="match status" value="2"/>
</dbReference>
<feature type="repeat" description="ANK" evidence="1">
    <location>
        <begin position="602"/>
        <end position="634"/>
    </location>
</feature>
<feature type="repeat" description="ANK" evidence="1">
    <location>
        <begin position="194"/>
        <end position="226"/>
    </location>
</feature>
<dbReference type="Pfam" id="PF12796">
    <property type="entry name" value="Ank_2"/>
    <property type="match status" value="3"/>
</dbReference>
<evidence type="ECO:0000256" key="1">
    <source>
        <dbReference type="PROSITE-ProRule" id="PRU00023"/>
    </source>
</evidence>
<gene>
    <name evidence="3" type="ORF">SNE40_005274</name>
</gene>
<evidence type="ECO:0000313" key="3">
    <source>
        <dbReference type="EMBL" id="KAK6187195.1"/>
    </source>
</evidence>
<name>A0AAN8K1C1_PATCE</name>
<dbReference type="InterPro" id="IPR036770">
    <property type="entry name" value="Ankyrin_rpt-contain_sf"/>
</dbReference>
<keyword evidence="4" id="KW-1185">Reference proteome</keyword>
<comment type="caution">
    <text evidence="3">The sequence shown here is derived from an EMBL/GenBank/DDBJ whole genome shotgun (WGS) entry which is preliminary data.</text>
</comment>
<dbReference type="PANTHER" id="PTHR44207">
    <property type="entry name" value="SURFACE ANTIGEN BSPA-LIKE-RELATED"/>
    <property type="match status" value="1"/>
</dbReference>
<keyword evidence="1" id="KW-0040">ANK repeat</keyword>
<feature type="repeat" description="ANK" evidence="1">
    <location>
        <begin position="126"/>
        <end position="158"/>
    </location>
</feature>
<dbReference type="SMART" id="SM00248">
    <property type="entry name" value="ANK"/>
    <property type="match status" value="17"/>
</dbReference>
<sequence>MASLKDSSKITTDERINKPDSQSPQFYQLQNISLQERLAPGQAMVHKSNFKHDNDKTGNNYALLKACRHRSVADVRHLIDHGADVNTKDVHGRTCILLCSTSLIQPIDKIDFLRSKGGNIQDIDDENNGILHLACDLGTLETVQYLVNIGLDINSKGFRSRSCILACCLSKTQAIGKIELLRKKGGNIHDTDDKNNGMLHLACIWGTRDTVDYLIDQGLDINTKGRCGRTGILLCSQSKTQAIEKIDLLISKGGNIYDIDETNHGMLHLACMFSTQETVRYLIDLGLDVNAKCKKLRTPILHCCTSEIQPIEKIKIVSFKGGNIYEIDGNKCGILLIACSGGTLDTVRYLINLDLDINTKGFNLRRSLLLCIQSKIQATEKIELFRLKFANIYKADLQNCGILQMACAFGTLDTVRHLVDLGLDISAKGFKGRTCMLLCCQSETQPTEKIELLRSKGGNINDRDTDNNGLLHLACISSTLDTVNHLIDLGLHINNRGECGRTCILSACQSSVQAIEKIELLRSKGGNIHDSDDYNQGMLHLACGVGTLDAVKHLIDLGVDINAKGSYGSTCILYGCVSKTQAIEKIELLRSKGGNINDRDDRNRGMLHFACALGTLDTVQYLVNIGLDINSKDKSGNTPVSFSFMSGTQSRQQFEFLVSAGANPSLVEWLNFELLSIFEHLYQRLV</sequence>
<reference evidence="3 4" key="1">
    <citation type="submission" date="2024-01" db="EMBL/GenBank/DDBJ databases">
        <title>The genome of the rayed Mediterranean limpet Patella caerulea (Linnaeus, 1758).</title>
        <authorList>
            <person name="Anh-Thu Weber A."/>
            <person name="Halstead-Nussloch G."/>
        </authorList>
    </citation>
    <scope>NUCLEOTIDE SEQUENCE [LARGE SCALE GENOMIC DNA]</scope>
    <source>
        <strain evidence="3">AATW-2023a</strain>
        <tissue evidence="3">Whole specimen</tissue>
    </source>
</reference>
<dbReference type="InterPro" id="IPR002110">
    <property type="entry name" value="Ankyrin_rpt"/>
</dbReference>
<dbReference type="PANTHER" id="PTHR44207:SF1">
    <property type="entry name" value="SURFACE ANTIGEN BSPA-LIKE"/>
    <property type="match status" value="1"/>
</dbReference>
<feature type="region of interest" description="Disordered" evidence="2">
    <location>
        <begin position="1"/>
        <end position="24"/>
    </location>
</feature>
<dbReference type="EMBL" id="JAZGQO010000004">
    <property type="protein sequence ID" value="KAK6187195.1"/>
    <property type="molecule type" value="Genomic_DNA"/>
</dbReference>
<evidence type="ECO:0000256" key="2">
    <source>
        <dbReference type="SAM" id="MobiDB-lite"/>
    </source>
</evidence>
<dbReference type="AlphaFoldDB" id="A0AAN8K1C1"/>
<dbReference type="PROSITE" id="PS50088">
    <property type="entry name" value="ANK_REPEAT"/>
    <property type="match status" value="5"/>
</dbReference>
<accession>A0AAN8K1C1</accession>
<dbReference type="PROSITE" id="PS50297">
    <property type="entry name" value="ANK_REP_REGION"/>
    <property type="match status" value="4"/>
</dbReference>